<accession>N1TXH3</accession>
<gene>
    <name evidence="1" type="ORF">LEP1GSC043_3377</name>
</gene>
<reference evidence="1 2" key="1">
    <citation type="submission" date="2013-02" db="EMBL/GenBank/DDBJ databases">
        <authorList>
            <person name="Harkins D.M."/>
            <person name="Durkin A.S."/>
            <person name="Brinkac L.M."/>
            <person name="Haft D.H."/>
            <person name="Selengut J.D."/>
            <person name="Sanka R."/>
            <person name="DePew J."/>
            <person name="Purushe J."/>
            <person name="Haake D.A."/>
            <person name="Matsunaga J."/>
            <person name="Vinetz J.M."/>
            <person name="Sutton G.G."/>
            <person name="Nierman W.C."/>
            <person name="Fouts D.E."/>
        </authorList>
    </citation>
    <scope>NUCLEOTIDE SEQUENCE [LARGE SCALE GENOMIC DNA]</scope>
    <source>
        <strain evidence="1 2">Ecochallenge</strain>
    </source>
</reference>
<sequence>MGKLTVRCPRCYESFSFDLETARQNASGYFEKDSEKYDPYRKSPFWENLKQNVSNLKSRF</sequence>
<dbReference type="Proteomes" id="UP000012249">
    <property type="component" value="Unassembled WGS sequence"/>
</dbReference>
<name>N1TXH3_9LEPT</name>
<protein>
    <submittedName>
        <fullName evidence="1">Uncharacterized protein</fullName>
    </submittedName>
</protein>
<evidence type="ECO:0000313" key="1">
    <source>
        <dbReference type="EMBL" id="EMY12968.1"/>
    </source>
</evidence>
<dbReference type="EMBL" id="AHMI02000267">
    <property type="protein sequence ID" value="EMY12968.1"/>
    <property type="molecule type" value="Genomic_DNA"/>
</dbReference>
<dbReference type="AlphaFoldDB" id="N1TXH3"/>
<organism evidence="1 2">
    <name type="scientific">Leptospira weilii str. Ecochallenge</name>
    <dbReference type="NCBI Taxonomy" id="1049986"/>
    <lineage>
        <taxon>Bacteria</taxon>
        <taxon>Pseudomonadati</taxon>
        <taxon>Spirochaetota</taxon>
        <taxon>Spirochaetia</taxon>
        <taxon>Leptospirales</taxon>
        <taxon>Leptospiraceae</taxon>
        <taxon>Leptospira</taxon>
    </lineage>
</organism>
<evidence type="ECO:0000313" key="2">
    <source>
        <dbReference type="Proteomes" id="UP000012249"/>
    </source>
</evidence>
<comment type="caution">
    <text evidence="1">The sequence shown here is derived from an EMBL/GenBank/DDBJ whole genome shotgun (WGS) entry which is preliminary data.</text>
</comment>
<proteinExistence type="predicted"/>